<gene>
    <name evidence="8" type="ORF">myaer102_01400</name>
</gene>
<keyword evidence="3" id="KW-0540">Nuclease</keyword>
<dbReference type="Pfam" id="PF07927">
    <property type="entry name" value="HicA_toxin"/>
    <property type="match status" value="1"/>
</dbReference>
<evidence type="ECO:0000313" key="8">
    <source>
        <dbReference type="EMBL" id="BBH37681.1"/>
    </source>
</evidence>
<keyword evidence="2" id="KW-1277">Toxin-antitoxin system</keyword>
<keyword evidence="6" id="KW-0694">RNA-binding</keyword>
<evidence type="ECO:0000256" key="5">
    <source>
        <dbReference type="ARBA" id="ARBA00022801"/>
    </source>
</evidence>
<organism evidence="8 9">
    <name type="scientific">Microcystis viridis NIES-102</name>
    <dbReference type="NCBI Taxonomy" id="213615"/>
    <lineage>
        <taxon>Bacteria</taxon>
        <taxon>Bacillati</taxon>
        <taxon>Cyanobacteriota</taxon>
        <taxon>Cyanophyceae</taxon>
        <taxon>Oscillatoriophycideae</taxon>
        <taxon>Chroococcales</taxon>
        <taxon>Microcystaceae</taxon>
        <taxon>Microcystis</taxon>
    </lineage>
</organism>
<evidence type="ECO:0000256" key="4">
    <source>
        <dbReference type="ARBA" id="ARBA00022759"/>
    </source>
</evidence>
<evidence type="ECO:0008006" key="10">
    <source>
        <dbReference type="Google" id="ProtNLM"/>
    </source>
</evidence>
<name>A0A3G9JIH3_MICVR</name>
<dbReference type="RefSeq" id="WP_012265576.1">
    <property type="nucleotide sequence ID" value="NZ_AP019314.1"/>
</dbReference>
<dbReference type="Proteomes" id="UP000278152">
    <property type="component" value="Chromosome"/>
</dbReference>
<keyword evidence="5" id="KW-0378">Hydrolase</keyword>
<protein>
    <recommendedName>
        <fullName evidence="10">YcfA family protein</fullName>
    </recommendedName>
</protein>
<evidence type="ECO:0000256" key="6">
    <source>
        <dbReference type="ARBA" id="ARBA00022884"/>
    </source>
</evidence>
<dbReference type="GO" id="GO:0003729">
    <property type="term" value="F:mRNA binding"/>
    <property type="evidence" value="ECO:0007669"/>
    <property type="project" value="InterPro"/>
</dbReference>
<dbReference type="SUPFAM" id="SSF54786">
    <property type="entry name" value="YcfA/nrd intein domain"/>
    <property type="match status" value="1"/>
</dbReference>
<reference evidence="8 9" key="1">
    <citation type="submission" date="2018-11" db="EMBL/GenBank/DDBJ databases">
        <title>Complete genome sequence of Microcystis aeruginosa NIES-102.</title>
        <authorList>
            <person name="Yamaguchi H."/>
            <person name="Suzuki S."/>
            <person name="Kawachi M."/>
        </authorList>
    </citation>
    <scope>NUCLEOTIDE SEQUENCE [LARGE SCALE GENOMIC DNA]</scope>
    <source>
        <strain evidence="8 9">NIES-102</strain>
    </source>
</reference>
<dbReference type="InterPro" id="IPR012933">
    <property type="entry name" value="HicA_mRNA_interferase"/>
</dbReference>
<evidence type="ECO:0000256" key="7">
    <source>
        <dbReference type="ARBA" id="ARBA00023016"/>
    </source>
</evidence>
<evidence type="ECO:0000256" key="1">
    <source>
        <dbReference type="ARBA" id="ARBA00006620"/>
    </source>
</evidence>
<evidence type="ECO:0000256" key="3">
    <source>
        <dbReference type="ARBA" id="ARBA00022722"/>
    </source>
</evidence>
<evidence type="ECO:0000313" key="9">
    <source>
        <dbReference type="Proteomes" id="UP000278152"/>
    </source>
</evidence>
<dbReference type="Gene3D" id="3.30.920.30">
    <property type="entry name" value="Hypothetical protein"/>
    <property type="match status" value="1"/>
</dbReference>
<sequence>MKVRDVLKRLEADGWYQIRMRGSHRILAHETKPGIVVVPGKSGDDIPKGTLASIWKQAQLEDKR</sequence>
<evidence type="ECO:0000256" key="2">
    <source>
        <dbReference type="ARBA" id="ARBA00022649"/>
    </source>
</evidence>
<accession>A0A3G9JIH3</accession>
<comment type="similarity">
    <text evidence="1">Belongs to the HicA mRNA interferase family.</text>
</comment>
<dbReference type="EMBL" id="AP019314">
    <property type="protein sequence ID" value="BBH37681.1"/>
    <property type="molecule type" value="Genomic_DNA"/>
</dbReference>
<dbReference type="GO" id="GO:0016787">
    <property type="term" value="F:hydrolase activity"/>
    <property type="evidence" value="ECO:0007669"/>
    <property type="project" value="UniProtKB-KW"/>
</dbReference>
<keyword evidence="4" id="KW-0255">Endonuclease</keyword>
<proteinExistence type="inferred from homology"/>
<dbReference type="GO" id="GO:0004519">
    <property type="term" value="F:endonuclease activity"/>
    <property type="evidence" value="ECO:0007669"/>
    <property type="project" value="UniProtKB-KW"/>
</dbReference>
<keyword evidence="7" id="KW-0346">Stress response</keyword>
<dbReference type="InterPro" id="IPR038570">
    <property type="entry name" value="HicA_sf"/>
</dbReference>
<dbReference type="KEGG" id="mvz:myaer102_01400"/>
<dbReference type="AlphaFoldDB" id="A0A3G9JIH3"/>